<dbReference type="EMBL" id="LSRX01000391">
    <property type="protein sequence ID" value="OLP98567.1"/>
    <property type="molecule type" value="Genomic_DNA"/>
</dbReference>
<evidence type="ECO:0000256" key="4">
    <source>
        <dbReference type="ARBA" id="ARBA00023136"/>
    </source>
</evidence>
<keyword evidence="2 6" id="KW-0812">Transmembrane</keyword>
<comment type="subcellular location">
    <subcellularLocation>
        <location evidence="1">Membrane</location>
        <topology evidence="1">Multi-pass membrane protein</topology>
    </subcellularLocation>
</comment>
<evidence type="ECO:0000256" key="2">
    <source>
        <dbReference type="ARBA" id="ARBA00022692"/>
    </source>
</evidence>
<keyword evidence="9" id="KW-1185">Reference proteome</keyword>
<feature type="transmembrane region" description="Helical" evidence="6">
    <location>
        <begin position="240"/>
        <end position="258"/>
    </location>
</feature>
<evidence type="ECO:0000313" key="9">
    <source>
        <dbReference type="Proteomes" id="UP000186817"/>
    </source>
</evidence>
<dbReference type="CDD" id="cd00033">
    <property type="entry name" value="CCP"/>
    <property type="match status" value="1"/>
</dbReference>
<keyword evidence="5" id="KW-1015">Disulfide bond</keyword>
<name>A0A1Q9DTS3_SYMMI</name>
<feature type="domain" description="Sushi" evidence="7">
    <location>
        <begin position="546"/>
        <end position="602"/>
    </location>
</feature>
<feature type="transmembrane region" description="Helical" evidence="6">
    <location>
        <begin position="1165"/>
        <end position="1186"/>
    </location>
</feature>
<feature type="transmembrane region" description="Helical" evidence="6">
    <location>
        <begin position="75"/>
        <end position="96"/>
    </location>
</feature>
<feature type="transmembrane region" description="Helical" evidence="6">
    <location>
        <begin position="428"/>
        <end position="452"/>
    </location>
</feature>
<proteinExistence type="predicted"/>
<feature type="transmembrane region" description="Helical" evidence="6">
    <location>
        <begin position="6"/>
        <end position="23"/>
    </location>
</feature>
<sequence>MSSVDAVLLQFGLGAAALVLRYFSRPFVYCCQRCTACIWNCLCCLCVYKRRRTSASLEEGAQEPALGRCAQLRRFLFTHAAVRWYWFHLAIQLGFLSREYQVISVASQGVWPSEVLLSYSALWLTYAVVFVEVCHFSSVRNKDVVTKITVDGLLDMLLLPVNIGFFGHLCVRKLALQLDGHSLHIISTIMESSEIWEAWALWSVLGLFVTVVDVESRRDPAHQEFAVPFRNLSLQGVRTWVFMIIIITATRLVMIGVLQSRAPTLCFWASKTCTSCNELYDQNIHLAAAAVNFILCSFALAFVFTFEHSFDQYLSKIGPFWKFWGVKGVVSVTYFQWLVLTYGPLNLDDKRIYELHCLLCTVEMPILAVLHATCAYPYGKPWLNYLLQLQQQDMSEQEAMTERTSRFRFTEFNVDFTISTRSCGPETWVLLFYVLFWSLGCFASHRFVVFLLPVAHEVQGPQPPIYYATCNAEGDIAHFLAGSQLHFQIRNDTVEKHRLPGVAGAWLPLCGKAALDCEPGFHGAPALRCSPRGKYEPTGLCKPIRCGQPGEEVGHARLHKSDLVIREWTSDMVISYECIRGFVGKIRAKCGKEGHWTFTGECTEVLCPDPPTVARAKPLLEPSELQNRTWQAGMSLRYQCIDPFVGIITARCEDDGNFVLHGRCLAFCKTPPAVPNAIADYNNSVAGIGWSEGMRVKYDCSPGWSGTVFATCREDGQYSIEGSCKAQCPDLNKILHDTYGASWADVISVNRSHSLDLTGSGEADIVALACAPGLTGLPFAACQEGSWQILGSRCRAFRTSTDCSCKRQWKFCSDVLQRHCIRWNGCHGSSAQRYGWCEVDDKLPCASANTPRWDYCVGQGPQDDPEVPLESEMGAVLLRYGLFVVAGLLSLAALLFLRHYLPVRPGPVRPERPEAEPLPDQTCELPAIDDVKIQPHVSWFSPLFDAGGCHGLQLELQIFRVVDPPLEGQEVGDCAVYLWATKGCNLVYKLAVGSKRGNVQGEWSEWHDWNEWNKRSQLLEKKFNGAPVENGAGWADFRSDGPARVVTTVAQSHSKVTADAISFNAAMCTFGRAGCWQDALEVIFSPRELWDFDLATSCTVTTARRPRCFASAFLRVRRCAARTGQAVPTSFYEGFVGGTACKLLYLDALENGRDTKTSDEVGMRMLLVTLVVVVVVITIISSITVLCCDNDSFRLDWFGLSEYRRERTLGLRASKDSVRFSSWHRQGPLFNARLDAQRLQAGHVYEREGAFGRTNFCQPGPRMAYLEEEAHQDLVAKAAHPAPKPGDQRTLSQQEGVVSGPIHSAVKLRRHVGNHLEDVKVLPSLWMAKTADDPLSRPQGYHDFNELRDRARVQEAAQPARGEPETAIQLHADSEPEASPGFCPLLVPVPGPADQLAERLVLQLPQELKWVRRGAAEFLLARISVHPLEEAVPSSTHNSGTGARMEIPAMDRPKSAAIPGVRSQFPCDAVTQRPTKFGFGIELLSNGPCNAAWLPWAHLAIMWPPFQCGRLRHLAKAWAVDFQALLDPQARGESVADRRRPLFPVQSGLRTAPIRHPWGGMNGGACFHKRRSSPPGACASRDHCGSWTAVETRRGPLQSPKERLRDAQARLEKTYSPALRQLRMNLSNVRVMVEKRVREGFYDVPVSRDVAETPDHELCRMTDEQADPEKDNLDSMLRQLSHMSDASARTDAAGGAAAVPECRITPALEGDPFLSKAVWANCQSTLRRGCEDEADEKVGVRLPQTAESGRGILRLDLNEASSRTLDVSALLDDLMLKP</sequence>
<dbReference type="GO" id="GO:0016020">
    <property type="term" value="C:membrane"/>
    <property type="evidence" value="ECO:0007669"/>
    <property type="project" value="UniProtKB-SubCell"/>
</dbReference>
<accession>A0A1Q9DTS3</accession>
<dbReference type="SMART" id="SM00032">
    <property type="entry name" value="CCP"/>
    <property type="match status" value="3"/>
</dbReference>
<dbReference type="InterPro" id="IPR000436">
    <property type="entry name" value="Sushi_SCR_CCP_dom"/>
</dbReference>
<dbReference type="Pfam" id="PF03619">
    <property type="entry name" value="Solute_trans_a"/>
    <property type="match status" value="1"/>
</dbReference>
<protein>
    <submittedName>
        <fullName evidence="8">Sushi, von Willebrand factor type A, EGF and pentraxin domain-containing protein 1</fullName>
    </submittedName>
</protein>
<dbReference type="Proteomes" id="UP000186817">
    <property type="component" value="Unassembled WGS sequence"/>
</dbReference>
<dbReference type="OrthoDB" id="407741at2759"/>
<evidence type="ECO:0000256" key="1">
    <source>
        <dbReference type="ARBA" id="ARBA00004141"/>
    </source>
</evidence>
<keyword evidence="3 6" id="KW-1133">Transmembrane helix</keyword>
<evidence type="ECO:0000256" key="6">
    <source>
        <dbReference type="SAM" id="Phobius"/>
    </source>
</evidence>
<evidence type="ECO:0000259" key="7">
    <source>
        <dbReference type="SMART" id="SM00032"/>
    </source>
</evidence>
<evidence type="ECO:0000256" key="5">
    <source>
        <dbReference type="ARBA" id="ARBA00023157"/>
    </source>
</evidence>
<evidence type="ECO:0000256" key="3">
    <source>
        <dbReference type="ARBA" id="ARBA00022989"/>
    </source>
</evidence>
<evidence type="ECO:0000313" key="8">
    <source>
        <dbReference type="EMBL" id="OLP98567.1"/>
    </source>
</evidence>
<comment type="caution">
    <text evidence="8">The sequence shown here is derived from an EMBL/GenBank/DDBJ whole genome shotgun (WGS) entry which is preliminary data.</text>
</comment>
<feature type="domain" description="Sushi" evidence="7">
    <location>
        <begin position="607"/>
        <end position="664"/>
    </location>
</feature>
<organism evidence="8 9">
    <name type="scientific">Symbiodinium microadriaticum</name>
    <name type="common">Dinoflagellate</name>
    <name type="synonym">Zooxanthella microadriatica</name>
    <dbReference type="NCBI Taxonomy" id="2951"/>
    <lineage>
        <taxon>Eukaryota</taxon>
        <taxon>Sar</taxon>
        <taxon>Alveolata</taxon>
        <taxon>Dinophyceae</taxon>
        <taxon>Suessiales</taxon>
        <taxon>Symbiodiniaceae</taxon>
        <taxon>Symbiodinium</taxon>
    </lineage>
</organism>
<keyword evidence="4 6" id="KW-0472">Membrane</keyword>
<reference evidence="8 9" key="1">
    <citation type="submission" date="2016-02" db="EMBL/GenBank/DDBJ databases">
        <title>Genome analysis of coral dinoflagellate symbionts highlights evolutionary adaptations to a symbiotic lifestyle.</title>
        <authorList>
            <person name="Aranda M."/>
            <person name="Li Y."/>
            <person name="Liew Y.J."/>
            <person name="Baumgarten S."/>
            <person name="Simakov O."/>
            <person name="Wilson M."/>
            <person name="Piel J."/>
            <person name="Ashoor H."/>
            <person name="Bougouffa S."/>
            <person name="Bajic V.B."/>
            <person name="Ryu T."/>
            <person name="Ravasi T."/>
            <person name="Bayer T."/>
            <person name="Micklem G."/>
            <person name="Kim H."/>
            <person name="Bhak J."/>
            <person name="Lajeunesse T.C."/>
            <person name="Voolstra C.R."/>
        </authorList>
    </citation>
    <scope>NUCLEOTIDE SEQUENCE [LARGE SCALE GENOMIC DNA]</scope>
    <source>
        <strain evidence="8 9">CCMP2467</strain>
    </source>
</reference>
<dbReference type="InterPro" id="IPR005178">
    <property type="entry name" value="Ostalpha/TMEM184C"/>
</dbReference>
<feature type="transmembrane region" description="Helical" evidence="6">
    <location>
        <begin position="284"/>
        <end position="306"/>
    </location>
</feature>
<feature type="transmembrane region" description="Helical" evidence="6">
    <location>
        <begin position="116"/>
        <end position="136"/>
    </location>
</feature>
<gene>
    <name evidence="8" type="primary">SVEP1</name>
    <name evidence="8" type="ORF">AK812_SmicGene18929</name>
</gene>
<feature type="transmembrane region" description="Helical" evidence="6">
    <location>
        <begin position="877"/>
        <end position="897"/>
    </location>
</feature>
<feature type="domain" description="Sushi" evidence="7">
    <location>
        <begin position="668"/>
        <end position="724"/>
    </location>
</feature>